<dbReference type="RefSeq" id="WP_002992920.1">
    <property type="nucleotide sequence ID" value="NZ_GL379770.1"/>
</dbReference>
<evidence type="ECO:0000313" key="2">
    <source>
        <dbReference type="Proteomes" id="UP000006258"/>
    </source>
</evidence>
<evidence type="ECO:0000313" key="1">
    <source>
        <dbReference type="EMBL" id="EFK57319.1"/>
    </source>
</evidence>
<proteinExistence type="predicted"/>
<name>D7VN22_SPHSI</name>
<accession>D7VN22</accession>
<sequence>MATSNKWDETKPYYWCDTENTRAVLEHLWNYLIHHPENGIFILGTRKRTPNSITINTLVNSNIININITIDDKDLREGITESIKIIMEDALLIDKHFILNSKESRNNTQNLQYIWQQKDKK</sequence>
<dbReference type="GeneID" id="95428005"/>
<reference evidence="1" key="1">
    <citation type="submission" date="2010-07" db="EMBL/GenBank/DDBJ databases">
        <authorList>
            <person name="Muzny D."/>
            <person name="Qin X."/>
            <person name="Buhay C."/>
            <person name="Dugan-Rocha S."/>
            <person name="Ding Y."/>
            <person name="Chen G."/>
            <person name="Hawes A."/>
            <person name="Holder M."/>
            <person name="Jhangiani S."/>
            <person name="Johnson A."/>
            <person name="Khan Z."/>
            <person name="Li Z."/>
            <person name="Liu W."/>
            <person name="Liu X."/>
            <person name="Perez L."/>
            <person name="Shen H."/>
            <person name="Wang Q."/>
            <person name="Watt J."/>
            <person name="Xi L."/>
            <person name="Xin Y."/>
            <person name="Zhou J."/>
            <person name="Deng J."/>
            <person name="Jiang H."/>
            <person name="Liu Y."/>
            <person name="Qu J."/>
            <person name="Song X.-Z."/>
            <person name="Zhang L."/>
            <person name="Villasana D."/>
            <person name="Johnson A."/>
            <person name="Liu J."/>
            <person name="Liyanage D."/>
            <person name="Lorensuhewa L."/>
            <person name="Robinson T."/>
            <person name="Song A."/>
            <person name="Song B.-B."/>
            <person name="Dinh H."/>
            <person name="Thornton R."/>
            <person name="Coyle M."/>
            <person name="Francisco L."/>
            <person name="Jackson L."/>
            <person name="Javaid M."/>
            <person name="Korchina V."/>
            <person name="Kovar C."/>
            <person name="Mata R."/>
            <person name="Mathew T."/>
            <person name="Ngo R."/>
            <person name="Nguyen L."/>
            <person name="Nguyen N."/>
            <person name="Okwuonu G."/>
            <person name="Ongeri F."/>
            <person name="Pham C."/>
            <person name="Simmons D."/>
            <person name="Wilczek-Boney K."/>
            <person name="Hale W."/>
            <person name="Jakkamsetti A."/>
            <person name="Pham P."/>
            <person name="Ruth R."/>
            <person name="San Lucas F."/>
            <person name="Warren J."/>
            <person name="Zhang J."/>
            <person name="Zhao Z."/>
            <person name="Zhou C."/>
            <person name="Zhu D."/>
            <person name="Lee S."/>
            <person name="Bess C."/>
            <person name="Blankenburg K."/>
            <person name="Forbes L."/>
            <person name="Fu Q."/>
            <person name="Gubbala S."/>
            <person name="Hirani K."/>
            <person name="Jayaseelan J.C."/>
            <person name="Lara F."/>
            <person name="Munidasa M."/>
            <person name="Palculict T."/>
            <person name="Patil S."/>
            <person name="Pu L.-L."/>
            <person name="Saada N."/>
            <person name="Tang L."/>
            <person name="Weissenberger G."/>
            <person name="Zhu Y."/>
            <person name="Hemphill L."/>
            <person name="Shang Y."/>
            <person name="Youmans B."/>
            <person name="Ayvaz T."/>
            <person name="Ross M."/>
            <person name="Santibanez J."/>
            <person name="Aqrawi P."/>
            <person name="Gross S."/>
            <person name="Joshi V."/>
            <person name="Fowler G."/>
            <person name="Nazareth L."/>
            <person name="Reid J."/>
            <person name="Worley K."/>
            <person name="Petrosino J."/>
            <person name="Highlander S."/>
            <person name="Gibbs R."/>
        </authorList>
    </citation>
    <scope>NUCLEOTIDE SEQUENCE [LARGE SCALE GENOMIC DNA]</scope>
    <source>
        <strain evidence="1">ATCC 33861</strain>
    </source>
</reference>
<dbReference type="STRING" id="525373.HMPREF0766_12392"/>
<dbReference type="HOGENOM" id="CLU_2036559_0_0_10"/>
<dbReference type="Proteomes" id="UP000006258">
    <property type="component" value="Unassembled WGS sequence"/>
</dbReference>
<dbReference type="EMBL" id="ACHA02000011">
    <property type="protein sequence ID" value="EFK57319.1"/>
    <property type="molecule type" value="Genomic_DNA"/>
</dbReference>
<comment type="caution">
    <text evidence="1">The sequence shown here is derived from an EMBL/GenBank/DDBJ whole genome shotgun (WGS) entry which is preliminary data.</text>
</comment>
<protein>
    <submittedName>
        <fullName evidence="1">Uncharacterized protein</fullName>
    </submittedName>
</protein>
<dbReference type="AlphaFoldDB" id="D7VN22"/>
<keyword evidence="2" id="KW-1185">Reference proteome</keyword>
<gene>
    <name evidence="1" type="ORF">HMPREF0766_12392</name>
</gene>
<organism evidence="1 2">
    <name type="scientific">Sphingobacterium spiritivorum ATCC 33861</name>
    <dbReference type="NCBI Taxonomy" id="525373"/>
    <lineage>
        <taxon>Bacteria</taxon>
        <taxon>Pseudomonadati</taxon>
        <taxon>Bacteroidota</taxon>
        <taxon>Sphingobacteriia</taxon>
        <taxon>Sphingobacteriales</taxon>
        <taxon>Sphingobacteriaceae</taxon>
        <taxon>Sphingobacterium</taxon>
    </lineage>
</organism>